<sequence>MKNPENLKYSKSHEWFKELTETSGQVGLTFFAQEELGDIVYLTLPEEGDEVAQGDVVCDIESVKAVSDIHSPVSGTITKVNEALLDSPELVNEAPFDTWLFEIEEITAKDDLLNAEEYTKFVEEEA</sequence>
<dbReference type="PANTHER" id="PTHR11715">
    <property type="entry name" value="GLYCINE CLEAVAGE SYSTEM H PROTEIN"/>
    <property type="match status" value="1"/>
</dbReference>
<dbReference type="Proteomes" id="UP000287605">
    <property type="component" value="Unassembled WGS sequence"/>
</dbReference>
<dbReference type="RefSeq" id="WP_126808392.1">
    <property type="nucleotide sequence ID" value="NZ_NGKA01000007.1"/>
</dbReference>
<dbReference type="Gene3D" id="2.40.50.100">
    <property type="match status" value="1"/>
</dbReference>
<keyword evidence="7" id="KW-1185">Reference proteome</keyword>
<feature type="modified residue" description="N6-lipoyllysine" evidence="3 4">
    <location>
        <position position="64"/>
    </location>
</feature>
<dbReference type="AlphaFoldDB" id="A0A430AX60"/>
<dbReference type="InterPro" id="IPR002930">
    <property type="entry name" value="GCV_H"/>
</dbReference>
<dbReference type="CDD" id="cd06848">
    <property type="entry name" value="GCS_H"/>
    <property type="match status" value="1"/>
</dbReference>
<dbReference type="NCBIfam" id="TIGR00527">
    <property type="entry name" value="gcvH"/>
    <property type="match status" value="1"/>
</dbReference>
<evidence type="ECO:0000259" key="5">
    <source>
        <dbReference type="PROSITE" id="PS50968"/>
    </source>
</evidence>
<organism evidence="6 7">
    <name type="scientific">Vagococcus elongatus</name>
    <dbReference type="NCBI Taxonomy" id="180344"/>
    <lineage>
        <taxon>Bacteria</taxon>
        <taxon>Bacillati</taxon>
        <taxon>Bacillota</taxon>
        <taxon>Bacilli</taxon>
        <taxon>Lactobacillales</taxon>
        <taxon>Enterococcaceae</taxon>
        <taxon>Vagococcus</taxon>
    </lineage>
</organism>
<keyword evidence="2 3" id="KW-0450">Lipoyl</keyword>
<dbReference type="NCBIfam" id="NF002270">
    <property type="entry name" value="PRK01202.1"/>
    <property type="match status" value="1"/>
</dbReference>
<proteinExistence type="inferred from homology"/>
<dbReference type="SUPFAM" id="SSF51230">
    <property type="entry name" value="Single hybrid motif"/>
    <property type="match status" value="1"/>
</dbReference>
<comment type="caution">
    <text evidence="6">The sequence shown here is derived from an EMBL/GenBank/DDBJ whole genome shotgun (WGS) entry which is preliminary data.</text>
</comment>
<dbReference type="GO" id="GO:0005737">
    <property type="term" value="C:cytoplasm"/>
    <property type="evidence" value="ECO:0007669"/>
    <property type="project" value="TreeGrafter"/>
</dbReference>
<dbReference type="PANTHER" id="PTHR11715:SF3">
    <property type="entry name" value="GLYCINE CLEAVAGE SYSTEM H PROTEIN-RELATED"/>
    <property type="match status" value="1"/>
</dbReference>
<dbReference type="InterPro" id="IPR000089">
    <property type="entry name" value="Biotin_lipoyl"/>
</dbReference>
<evidence type="ECO:0000256" key="4">
    <source>
        <dbReference type="PIRSR" id="PIRSR617453-50"/>
    </source>
</evidence>
<dbReference type="InterPro" id="IPR011053">
    <property type="entry name" value="Single_hybrid_motif"/>
</dbReference>
<evidence type="ECO:0000256" key="2">
    <source>
        <dbReference type="ARBA" id="ARBA00022823"/>
    </source>
</evidence>
<comment type="subunit">
    <text evidence="3">The glycine cleavage system is composed of four proteins: P, T, L and H.</text>
</comment>
<protein>
    <recommendedName>
        <fullName evidence="3">Glycine cleavage system H protein</fullName>
    </recommendedName>
</protein>
<dbReference type="OrthoDB" id="9796712at2"/>
<dbReference type="GO" id="GO:0009249">
    <property type="term" value="P:protein lipoylation"/>
    <property type="evidence" value="ECO:0007669"/>
    <property type="project" value="TreeGrafter"/>
</dbReference>
<dbReference type="InterPro" id="IPR033753">
    <property type="entry name" value="GCV_H/Fam206"/>
</dbReference>
<evidence type="ECO:0000313" key="7">
    <source>
        <dbReference type="Proteomes" id="UP000287605"/>
    </source>
</evidence>
<dbReference type="EMBL" id="NGKA01000007">
    <property type="protein sequence ID" value="RSU12650.1"/>
    <property type="molecule type" value="Genomic_DNA"/>
</dbReference>
<dbReference type="PROSITE" id="PS00189">
    <property type="entry name" value="LIPOYL"/>
    <property type="match status" value="1"/>
</dbReference>
<feature type="domain" description="Lipoyl-binding" evidence="5">
    <location>
        <begin position="23"/>
        <end position="104"/>
    </location>
</feature>
<accession>A0A430AX60</accession>
<evidence type="ECO:0000256" key="3">
    <source>
        <dbReference type="HAMAP-Rule" id="MF_00272"/>
    </source>
</evidence>
<dbReference type="Pfam" id="PF01597">
    <property type="entry name" value="GCV_H"/>
    <property type="match status" value="1"/>
</dbReference>
<evidence type="ECO:0000256" key="1">
    <source>
        <dbReference type="ARBA" id="ARBA00009249"/>
    </source>
</evidence>
<gene>
    <name evidence="3" type="primary">gcvH</name>
    <name evidence="6" type="ORF">CBF29_05850</name>
</gene>
<reference evidence="6 7" key="1">
    <citation type="submission" date="2017-05" db="EMBL/GenBank/DDBJ databases">
        <title>Vagococcus spp. assemblies.</title>
        <authorList>
            <person name="Gulvik C.A."/>
        </authorList>
    </citation>
    <scope>NUCLEOTIDE SEQUENCE [LARGE SCALE GENOMIC DNA]</scope>
    <source>
        <strain evidence="6 7">CCUG 51432</strain>
    </source>
</reference>
<dbReference type="InterPro" id="IPR017453">
    <property type="entry name" value="GCV_H_sub"/>
</dbReference>
<dbReference type="GO" id="GO:0005960">
    <property type="term" value="C:glycine cleavage complex"/>
    <property type="evidence" value="ECO:0007669"/>
    <property type="project" value="InterPro"/>
</dbReference>
<name>A0A430AX60_9ENTE</name>
<dbReference type="GO" id="GO:0019464">
    <property type="term" value="P:glycine decarboxylation via glycine cleavage system"/>
    <property type="evidence" value="ECO:0007669"/>
    <property type="project" value="UniProtKB-UniRule"/>
</dbReference>
<comment type="similarity">
    <text evidence="1 3">Belongs to the GcvH family.</text>
</comment>
<dbReference type="HAMAP" id="MF_00272">
    <property type="entry name" value="GcvH"/>
    <property type="match status" value="1"/>
</dbReference>
<evidence type="ECO:0000313" key="6">
    <source>
        <dbReference type="EMBL" id="RSU12650.1"/>
    </source>
</evidence>
<dbReference type="PROSITE" id="PS50968">
    <property type="entry name" value="BIOTINYL_LIPOYL"/>
    <property type="match status" value="1"/>
</dbReference>
<dbReference type="InterPro" id="IPR003016">
    <property type="entry name" value="2-oxoA_DH_lipoyl-BS"/>
</dbReference>
<comment type="cofactor">
    <cofactor evidence="3">
        <name>(R)-lipoate</name>
        <dbReference type="ChEBI" id="CHEBI:83088"/>
    </cofactor>
    <text evidence="3">Binds 1 lipoyl cofactor covalently.</text>
</comment>
<comment type="function">
    <text evidence="3">The glycine cleavage system catalyzes the degradation of glycine. The H protein shuttles the methylamine group of glycine from the P protein to the T protein.</text>
</comment>